<feature type="transmembrane region" description="Helical" evidence="6">
    <location>
        <begin position="311"/>
        <end position="335"/>
    </location>
</feature>
<dbReference type="InterPro" id="IPR011701">
    <property type="entry name" value="MFS"/>
</dbReference>
<feature type="transmembrane region" description="Helical" evidence="6">
    <location>
        <begin position="190"/>
        <end position="207"/>
    </location>
</feature>
<proteinExistence type="predicted"/>
<feature type="transmembrane region" description="Helical" evidence="6">
    <location>
        <begin position="462"/>
        <end position="484"/>
    </location>
</feature>
<dbReference type="PANTHER" id="PTHR23502">
    <property type="entry name" value="MAJOR FACILITATOR SUPERFAMILY"/>
    <property type="match status" value="1"/>
</dbReference>
<keyword evidence="4 6" id="KW-0472">Membrane</keyword>
<dbReference type="Pfam" id="PF07690">
    <property type="entry name" value="MFS_1"/>
    <property type="match status" value="1"/>
</dbReference>
<feature type="transmembrane region" description="Helical" evidence="6">
    <location>
        <begin position="424"/>
        <end position="450"/>
    </location>
</feature>
<feature type="region of interest" description="Disordered" evidence="5">
    <location>
        <begin position="1"/>
        <end position="20"/>
    </location>
</feature>
<feature type="transmembrane region" description="Helical" evidence="6">
    <location>
        <begin position="355"/>
        <end position="376"/>
    </location>
</feature>
<comment type="subcellular location">
    <subcellularLocation>
        <location evidence="1">Membrane</location>
        <topology evidence="1">Multi-pass membrane protein</topology>
    </subcellularLocation>
</comment>
<evidence type="ECO:0000256" key="6">
    <source>
        <dbReference type="SAM" id="Phobius"/>
    </source>
</evidence>
<feature type="transmembrane region" description="Helical" evidence="6">
    <location>
        <begin position="397"/>
        <end position="418"/>
    </location>
</feature>
<feature type="transmembrane region" description="Helical" evidence="6">
    <location>
        <begin position="131"/>
        <end position="148"/>
    </location>
</feature>
<evidence type="ECO:0000256" key="2">
    <source>
        <dbReference type="ARBA" id="ARBA00022692"/>
    </source>
</evidence>
<feature type="transmembrane region" description="Helical" evidence="6">
    <location>
        <begin position="107"/>
        <end position="124"/>
    </location>
</feature>
<dbReference type="InterPro" id="IPR020846">
    <property type="entry name" value="MFS_dom"/>
</dbReference>
<sequence length="540" mass="59408">MEPRVEAHHPRHLAHSHAHEEDIPGTVNLNAAEGDETGYGQALFPVPAEDPNDPLQWPTYKKTMILVICSLYSFLGNSALLGPSVYIGIYAEEFKITPGVASGLVSYPNLAFGFGSLVLVPAYLKFGRRPVMLFSLICFIAGLIGASQSTTFTGLMVCRVLHAFGSGVCEALPVQLVNDIFFLHERGKRIGYYTVCLCLGATGPLYAGYMLAGGYSWRLFFYVEIAFAGALFIMAFIFVEETMYKRVLPTILPSSLNDSSENHSKEGKVVHTETATSYVPPRKSFLATLKPWSGIDHEAEFFMTMLRPFTLFFVPAVFWVITTYGIYIGLGALAFNFTFPLKIVAPPYNWSATNSGLIAVGNAVGFFLALPFTFTSDRLAAYLTRKNGGIREAEMRLGVLWPAVFIAPAGLLLYGFTAERDLHWMGYFAGVAMVNWSAYFFFSFTLAYAVDSYTANTSEMLIAMNLGKQAISFGMGLYLLEWILERGYAVAIGGIFVAVLAANNLALFIFVFAGKKIRVVTARSFVGRMHKKTAGTVLTH</sequence>
<evidence type="ECO:0000313" key="8">
    <source>
        <dbReference type="EMBL" id="KAG4422154.1"/>
    </source>
</evidence>
<dbReference type="GO" id="GO:0005886">
    <property type="term" value="C:plasma membrane"/>
    <property type="evidence" value="ECO:0007669"/>
    <property type="project" value="TreeGrafter"/>
</dbReference>
<keyword evidence="3 6" id="KW-1133">Transmembrane helix</keyword>
<accession>A0A8H8BS48</accession>
<dbReference type="SUPFAM" id="SSF103473">
    <property type="entry name" value="MFS general substrate transporter"/>
    <property type="match status" value="1"/>
</dbReference>
<evidence type="ECO:0000256" key="4">
    <source>
        <dbReference type="ARBA" id="ARBA00023136"/>
    </source>
</evidence>
<evidence type="ECO:0000256" key="1">
    <source>
        <dbReference type="ARBA" id="ARBA00004141"/>
    </source>
</evidence>
<comment type="caution">
    <text evidence="8">The sequence shown here is derived from an EMBL/GenBank/DDBJ whole genome shotgun (WGS) entry which is preliminary data.</text>
</comment>
<dbReference type="EMBL" id="JAFJYH010000053">
    <property type="protein sequence ID" value="KAG4422154.1"/>
    <property type="molecule type" value="Genomic_DNA"/>
</dbReference>
<reference evidence="8" key="1">
    <citation type="submission" date="2021-02" db="EMBL/GenBank/DDBJ databases">
        <title>Genome sequence Cadophora malorum strain M34.</title>
        <authorList>
            <person name="Stefanovic E."/>
            <person name="Vu D."/>
            <person name="Scully C."/>
            <person name="Dijksterhuis J."/>
            <person name="Roader J."/>
            <person name="Houbraken J."/>
        </authorList>
    </citation>
    <scope>NUCLEOTIDE SEQUENCE</scope>
    <source>
        <strain evidence="8">M34</strain>
    </source>
</reference>
<name>A0A8H8BS48_9HELO</name>
<evidence type="ECO:0000259" key="7">
    <source>
        <dbReference type="PROSITE" id="PS50850"/>
    </source>
</evidence>
<dbReference type="Proteomes" id="UP000664132">
    <property type="component" value="Unassembled WGS sequence"/>
</dbReference>
<evidence type="ECO:0000313" key="9">
    <source>
        <dbReference type="Proteomes" id="UP000664132"/>
    </source>
</evidence>
<feature type="transmembrane region" description="Helical" evidence="6">
    <location>
        <begin position="65"/>
        <end position="87"/>
    </location>
</feature>
<keyword evidence="9" id="KW-1185">Reference proteome</keyword>
<dbReference type="GO" id="GO:0022857">
    <property type="term" value="F:transmembrane transporter activity"/>
    <property type="evidence" value="ECO:0007669"/>
    <property type="project" value="InterPro"/>
</dbReference>
<dbReference type="PROSITE" id="PS50850">
    <property type="entry name" value="MFS"/>
    <property type="match status" value="1"/>
</dbReference>
<dbReference type="OrthoDB" id="2585655at2759"/>
<feature type="transmembrane region" description="Helical" evidence="6">
    <location>
        <begin position="160"/>
        <end position="183"/>
    </location>
</feature>
<keyword evidence="2 6" id="KW-0812">Transmembrane</keyword>
<feature type="transmembrane region" description="Helical" evidence="6">
    <location>
        <begin position="490"/>
        <end position="513"/>
    </location>
</feature>
<protein>
    <recommendedName>
        <fullName evidence="7">Major facilitator superfamily (MFS) profile domain-containing protein</fullName>
    </recommendedName>
</protein>
<evidence type="ECO:0000256" key="5">
    <source>
        <dbReference type="SAM" id="MobiDB-lite"/>
    </source>
</evidence>
<gene>
    <name evidence="8" type="ORF">IFR04_004660</name>
</gene>
<dbReference type="Gene3D" id="1.20.1250.20">
    <property type="entry name" value="MFS general substrate transporter like domains"/>
    <property type="match status" value="1"/>
</dbReference>
<evidence type="ECO:0000256" key="3">
    <source>
        <dbReference type="ARBA" id="ARBA00022989"/>
    </source>
</evidence>
<dbReference type="PANTHER" id="PTHR23502:SF160">
    <property type="entry name" value="MAJOR FACILITATOR SUPERFAMILY (MFS) PROFILE DOMAIN-CONTAINING PROTEIN-RELATED"/>
    <property type="match status" value="1"/>
</dbReference>
<dbReference type="AlphaFoldDB" id="A0A8H8BS48"/>
<feature type="domain" description="Major facilitator superfamily (MFS) profile" evidence="7">
    <location>
        <begin position="62"/>
        <end position="518"/>
    </location>
</feature>
<dbReference type="InterPro" id="IPR036259">
    <property type="entry name" value="MFS_trans_sf"/>
</dbReference>
<organism evidence="8 9">
    <name type="scientific">Cadophora malorum</name>
    <dbReference type="NCBI Taxonomy" id="108018"/>
    <lineage>
        <taxon>Eukaryota</taxon>
        <taxon>Fungi</taxon>
        <taxon>Dikarya</taxon>
        <taxon>Ascomycota</taxon>
        <taxon>Pezizomycotina</taxon>
        <taxon>Leotiomycetes</taxon>
        <taxon>Helotiales</taxon>
        <taxon>Ploettnerulaceae</taxon>
        <taxon>Cadophora</taxon>
    </lineage>
</organism>
<feature type="transmembrane region" description="Helical" evidence="6">
    <location>
        <begin position="219"/>
        <end position="239"/>
    </location>
</feature>